<dbReference type="PRINTS" id="PR00592">
    <property type="entry name" value="CASENSINGR"/>
</dbReference>
<dbReference type="PANTHER" id="PTHR24061:SF0">
    <property type="entry name" value="C-FAMILY ODORANT RECEPTOR OLFCT1"/>
    <property type="match status" value="1"/>
</dbReference>
<evidence type="ECO:0000313" key="7">
    <source>
        <dbReference type="Proteomes" id="UP001066276"/>
    </source>
</evidence>
<evidence type="ECO:0000256" key="2">
    <source>
        <dbReference type="ARBA" id="ARBA00022692"/>
    </source>
</evidence>
<accession>A0AAV7P2Z2</accession>
<keyword evidence="7" id="KW-1185">Reference proteome</keyword>
<dbReference type="EMBL" id="JANPWB010000012">
    <property type="protein sequence ID" value="KAJ1121219.1"/>
    <property type="molecule type" value="Genomic_DNA"/>
</dbReference>
<protein>
    <recommendedName>
        <fullName evidence="5">Receptor ligand binding region domain-containing protein</fullName>
    </recommendedName>
</protein>
<keyword evidence="4" id="KW-0472">Membrane</keyword>
<dbReference type="FunFam" id="3.40.50.2300:FF:000125">
    <property type="entry name" value="Vomeronasal 2, receptor 88"/>
    <property type="match status" value="1"/>
</dbReference>
<dbReference type="GO" id="GO:0004930">
    <property type="term" value="F:G protein-coupled receptor activity"/>
    <property type="evidence" value="ECO:0007669"/>
    <property type="project" value="InterPro"/>
</dbReference>
<dbReference type="PANTHER" id="PTHR24061">
    <property type="entry name" value="CALCIUM-SENSING RECEPTOR-RELATED"/>
    <property type="match status" value="1"/>
</dbReference>
<comment type="caution">
    <text evidence="6">The sequence shown here is derived from an EMBL/GenBank/DDBJ whole genome shotgun (WGS) entry which is preliminary data.</text>
</comment>
<dbReference type="InterPro" id="IPR028082">
    <property type="entry name" value="Peripla_BP_I"/>
</dbReference>
<comment type="subcellular location">
    <subcellularLocation>
        <location evidence="1">Membrane</location>
    </subcellularLocation>
</comment>
<organism evidence="6 7">
    <name type="scientific">Pleurodeles waltl</name>
    <name type="common">Iberian ribbed newt</name>
    <dbReference type="NCBI Taxonomy" id="8319"/>
    <lineage>
        <taxon>Eukaryota</taxon>
        <taxon>Metazoa</taxon>
        <taxon>Chordata</taxon>
        <taxon>Craniata</taxon>
        <taxon>Vertebrata</taxon>
        <taxon>Euteleostomi</taxon>
        <taxon>Amphibia</taxon>
        <taxon>Batrachia</taxon>
        <taxon>Caudata</taxon>
        <taxon>Salamandroidea</taxon>
        <taxon>Salamandridae</taxon>
        <taxon>Pleurodelinae</taxon>
        <taxon>Pleurodeles</taxon>
    </lineage>
</organism>
<keyword evidence="2" id="KW-0812">Transmembrane</keyword>
<proteinExistence type="predicted"/>
<dbReference type="Pfam" id="PF01094">
    <property type="entry name" value="ANF_receptor"/>
    <property type="match status" value="1"/>
</dbReference>
<dbReference type="InterPro" id="IPR001828">
    <property type="entry name" value="ANF_lig-bd_rcpt"/>
</dbReference>
<evidence type="ECO:0000259" key="5">
    <source>
        <dbReference type="Pfam" id="PF01094"/>
    </source>
</evidence>
<gene>
    <name evidence="6" type="ORF">NDU88_009339</name>
</gene>
<dbReference type="AlphaFoldDB" id="A0AAV7P2Z2"/>
<evidence type="ECO:0000256" key="4">
    <source>
        <dbReference type="ARBA" id="ARBA00023136"/>
    </source>
</evidence>
<evidence type="ECO:0000256" key="3">
    <source>
        <dbReference type="ARBA" id="ARBA00022989"/>
    </source>
</evidence>
<dbReference type="Proteomes" id="UP001066276">
    <property type="component" value="Chromosome 8"/>
</dbReference>
<dbReference type="GO" id="GO:0005886">
    <property type="term" value="C:plasma membrane"/>
    <property type="evidence" value="ECO:0007669"/>
    <property type="project" value="TreeGrafter"/>
</dbReference>
<evidence type="ECO:0000256" key="1">
    <source>
        <dbReference type="ARBA" id="ARBA00004370"/>
    </source>
</evidence>
<feature type="domain" description="Receptor ligand binding region" evidence="5">
    <location>
        <begin position="1"/>
        <end position="377"/>
    </location>
</feature>
<dbReference type="SUPFAM" id="SSF53822">
    <property type="entry name" value="Periplasmic binding protein-like I"/>
    <property type="match status" value="1"/>
</dbReference>
<evidence type="ECO:0000313" key="6">
    <source>
        <dbReference type="EMBL" id="KAJ1121219.1"/>
    </source>
</evidence>
<dbReference type="Gene3D" id="3.40.50.2300">
    <property type="match status" value="2"/>
</dbReference>
<keyword evidence="3" id="KW-1133">Transmembrane helix</keyword>
<sequence length="484" mass="54382">MVFAIEEINRSPDLLPNITLGFRIFDSCTSQIRAIQGLLEVLTGKQRQVPGYSCDPHSMPISYGSVLSTLSDKLQFPSFLRTVPSSTFQNIALARLMGHFGWTWIGMIISDDEVGMVGGQSMKRVIEQNGGCVAFMEKVHLSYPRAKILSTVKVSQRHGVKVIIVHSSEVHVKMLMEAFHSQNVTDNVFVFSASFTVTLGLFPRQTWPLFNGSLAIVLHFTNMPGFEEFLTHLHPLRDPNDKFIKRLWEKAFNCRWPEANDTQMMINIANGEGPSPCSENQTLHKMAADLFELDDLGSTYHTYLAVYALAHALDSVMSCKPGQGPFINGECADVNNIQPWQVLQYVRKINVTLNVGANLYFDANADALSAYDILNIQILGDDDIRLVKVGRYDSQEGQEVHVNTKSILWADHNQLIGRILKTPAMPPVTLTNALIMQDIVEHLMQIEYSDNAVNIQNDSDYVNKYHYTRIEGDENVKLYVPIEG</sequence>
<name>A0AAV7P2Z2_PLEWA</name>
<dbReference type="InterPro" id="IPR000068">
    <property type="entry name" value="GPCR_3_Ca_sens_rcpt-rel"/>
</dbReference>
<reference evidence="6" key="1">
    <citation type="journal article" date="2022" name="bioRxiv">
        <title>Sequencing and chromosome-scale assembly of the giantPleurodeles waltlgenome.</title>
        <authorList>
            <person name="Brown T."/>
            <person name="Elewa A."/>
            <person name="Iarovenko S."/>
            <person name="Subramanian E."/>
            <person name="Araus A.J."/>
            <person name="Petzold A."/>
            <person name="Susuki M."/>
            <person name="Suzuki K.-i.T."/>
            <person name="Hayashi T."/>
            <person name="Toyoda A."/>
            <person name="Oliveira C."/>
            <person name="Osipova E."/>
            <person name="Leigh N.D."/>
            <person name="Simon A."/>
            <person name="Yun M.H."/>
        </authorList>
    </citation>
    <scope>NUCLEOTIDE SEQUENCE</scope>
    <source>
        <strain evidence="6">20211129_DDA</strain>
        <tissue evidence="6">Liver</tissue>
    </source>
</reference>